<feature type="transmembrane region" description="Helical" evidence="3">
    <location>
        <begin position="368"/>
        <end position="388"/>
    </location>
</feature>
<evidence type="ECO:0000313" key="5">
    <source>
        <dbReference type="Proteomes" id="UP000593564"/>
    </source>
</evidence>
<gene>
    <name evidence="4" type="ORF">HYC85_003276</name>
</gene>
<feature type="compositionally biased region" description="Basic residues" evidence="2">
    <location>
        <begin position="62"/>
        <end position="73"/>
    </location>
</feature>
<organism evidence="4 5">
    <name type="scientific">Camellia sinensis</name>
    <name type="common">Tea plant</name>
    <name type="synonym">Thea sinensis</name>
    <dbReference type="NCBI Taxonomy" id="4442"/>
    <lineage>
        <taxon>Eukaryota</taxon>
        <taxon>Viridiplantae</taxon>
        <taxon>Streptophyta</taxon>
        <taxon>Embryophyta</taxon>
        <taxon>Tracheophyta</taxon>
        <taxon>Spermatophyta</taxon>
        <taxon>Magnoliopsida</taxon>
        <taxon>eudicotyledons</taxon>
        <taxon>Gunneridae</taxon>
        <taxon>Pentapetalae</taxon>
        <taxon>asterids</taxon>
        <taxon>Ericales</taxon>
        <taxon>Theaceae</taxon>
        <taxon>Camellia</taxon>
    </lineage>
</organism>
<dbReference type="Gene3D" id="3.40.30.10">
    <property type="entry name" value="Glutaredoxin"/>
    <property type="match status" value="1"/>
</dbReference>
<reference evidence="4 5" key="2">
    <citation type="submission" date="2020-07" db="EMBL/GenBank/DDBJ databases">
        <title>Genome assembly of wild tea tree DASZ reveals pedigree and selection history of tea varieties.</title>
        <authorList>
            <person name="Zhang W."/>
        </authorList>
    </citation>
    <scope>NUCLEOTIDE SEQUENCE [LARGE SCALE GENOMIC DNA]</scope>
    <source>
        <strain evidence="5">cv. G240</strain>
        <tissue evidence="4">Leaf</tissue>
    </source>
</reference>
<keyword evidence="5" id="KW-1185">Reference proteome</keyword>
<dbReference type="EMBL" id="JACBKZ010000001">
    <property type="protein sequence ID" value="KAF5962067.1"/>
    <property type="molecule type" value="Genomic_DNA"/>
</dbReference>
<evidence type="ECO:0000256" key="1">
    <source>
        <dbReference type="ARBA" id="ARBA00023284"/>
    </source>
</evidence>
<dbReference type="Proteomes" id="UP000593564">
    <property type="component" value="Unassembled WGS sequence"/>
</dbReference>
<sequence length="460" mass="51889">MSSSSLASPSFSSFAPPSSVNNTTSISGSSSERFATSSIPTSSNESNVLPAISHNLVSPSREKKKKKKKKKVARPLTTMRCNTQLPCRMILTYTRTSKFRPTNKLESSGLSLKNIDVKDNPVMLYMKECLIFPMWIQLTSSKSVEGIYFTTTFVHSIPGSVQQHWGYIWASCLLNFDLTFHFTDLTALGYYGILTIDMPFADVPLSARNILEDYSLMVYPFSNWPTFPQIFIKGEFIGRSDIILNMHQKDRTEENLKSYRLANKEVKKVMRESKLKAYDDPYTRLDSKEEEKRKACDGVLRDIIWWVLGKKWVTKGYIDVIRDMYEVMDELMRNVQDNVPWCMLFADDIVRRNFGGTDMLNNDHMMTMFLAVTSTSAMAMVPFARTIITATMMPLTMTMTSSTVTTIVATISVITVTMLMNMMSLAMTVVLVNKMSPAMTVMPSNVASCTFVMSTGAVVS</sequence>
<keyword evidence="3" id="KW-1133">Transmembrane helix</keyword>
<proteinExistence type="predicted"/>
<keyword evidence="3" id="KW-0812">Transmembrane</keyword>
<comment type="caution">
    <text evidence="4">The sequence shown here is derived from an EMBL/GenBank/DDBJ whole genome shotgun (WGS) entry which is preliminary data.</text>
</comment>
<feature type="compositionally biased region" description="Polar residues" evidence="2">
    <location>
        <begin position="20"/>
        <end position="47"/>
    </location>
</feature>
<dbReference type="InterPro" id="IPR036249">
    <property type="entry name" value="Thioredoxin-like_sf"/>
</dbReference>
<dbReference type="InterPro" id="IPR004480">
    <property type="entry name" value="Monothiol_GRX-rel"/>
</dbReference>
<feature type="compositionally biased region" description="Low complexity" evidence="2">
    <location>
        <begin position="1"/>
        <end position="19"/>
    </location>
</feature>
<feature type="transmembrane region" description="Helical" evidence="3">
    <location>
        <begin position="408"/>
        <end position="432"/>
    </location>
</feature>
<accession>A0A7J7IBW5</accession>
<protein>
    <recommendedName>
        <fullName evidence="6">Thioredoxin-like fold domain-containing protein</fullName>
    </recommendedName>
</protein>
<reference evidence="5" key="1">
    <citation type="journal article" date="2020" name="Nat. Commun.">
        <title>Genome assembly of wild tea tree DASZ reveals pedigree and selection history of tea varieties.</title>
        <authorList>
            <person name="Zhang W."/>
            <person name="Zhang Y."/>
            <person name="Qiu H."/>
            <person name="Guo Y."/>
            <person name="Wan H."/>
            <person name="Zhang X."/>
            <person name="Scossa F."/>
            <person name="Alseekh S."/>
            <person name="Zhang Q."/>
            <person name="Wang P."/>
            <person name="Xu L."/>
            <person name="Schmidt M.H."/>
            <person name="Jia X."/>
            <person name="Li D."/>
            <person name="Zhu A."/>
            <person name="Guo F."/>
            <person name="Chen W."/>
            <person name="Ni D."/>
            <person name="Usadel B."/>
            <person name="Fernie A.R."/>
            <person name="Wen W."/>
        </authorList>
    </citation>
    <scope>NUCLEOTIDE SEQUENCE [LARGE SCALE GENOMIC DNA]</scope>
    <source>
        <strain evidence="5">cv. G240</strain>
    </source>
</reference>
<dbReference type="PROSITE" id="PS51354">
    <property type="entry name" value="GLUTAREDOXIN_2"/>
    <property type="match status" value="1"/>
</dbReference>
<dbReference type="PANTHER" id="PTHR10293">
    <property type="entry name" value="GLUTAREDOXIN FAMILY MEMBER"/>
    <property type="match status" value="1"/>
</dbReference>
<evidence type="ECO:0000256" key="2">
    <source>
        <dbReference type="SAM" id="MobiDB-lite"/>
    </source>
</evidence>
<feature type="region of interest" description="Disordered" evidence="2">
    <location>
        <begin position="1"/>
        <end position="75"/>
    </location>
</feature>
<keyword evidence="1" id="KW-0676">Redox-active center</keyword>
<dbReference type="SUPFAM" id="SSF52833">
    <property type="entry name" value="Thioredoxin-like"/>
    <property type="match status" value="1"/>
</dbReference>
<dbReference type="PANTHER" id="PTHR10293:SF16">
    <property type="entry name" value="GLUTAREDOXIN-RELATED PROTEIN 5, MITOCHONDRIAL"/>
    <property type="match status" value="1"/>
</dbReference>
<evidence type="ECO:0000313" key="4">
    <source>
        <dbReference type="EMBL" id="KAF5962067.1"/>
    </source>
</evidence>
<name>A0A7J7IBW5_CAMSI</name>
<evidence type="ECO:0000256" key="3">
    <source>
        <dbReference type="SAM" id="Phobius"/>
    </source>
</evidence>
<dbReference type="AlphaFoldDB" id="A0A7J7IBW5"/>
<dbReference type="GO" id="GO:0005759">
    <property type="term" value="C:mitochondrial matrix"/>
    <property type="evidence" value="ECO:0007669"/>
    <property type="project" value="TreeGrafter"/>
</dbReference>
<keyword evidence="3" id="KW-0472">Membrane</keyword>
<evidence type="ECO:0008006" key="6">
    <source>
        <dbReference type="Google" id="ProtNLM"/>
    </source>
</evidence>